<feature type="transmembrane region" description="Helical" evidence="1">
    <location>
        <begin position="53"/>
        <end position="73"/>
    </location>
</feature>
<reference evidence="2 3" key="1">
    <citation type="journal article" date="2019" name="Antonie Van Leeuwenhoek">
        <title>Description of 'Ca. Methylobacter oryzae' KRF1, a novel species from the environmentally important Methylobacter clade 2.</title>
        <authorList>
            <person name="Khatri K."/>
            <person name="Mohite J.A."/>
            <person name="Pandit P.S."/>
            <person name="Bahulikar R."/>
            <person name="Rahalkar M.C."/>
        </authorList>
    </citation>
    <scope>NUCLEOTIDE SEQUENCE [LARGE SCALE GENOMIC DNA]</scope>
    <source>
        <strain evidence="2 3">KRF1</strain>
    </source>
</reference>
<keyword evidence="1" id="KW-0812">Transmembrane</keyword>
<proteinExistence type="predicted"/>
<keyword evidence="1" id="KW-1133">Transmembrane helix</keyword>
<evidence type="ECO:0000313" key="3">
    <source>
        <dbReference type="Proteomes" id="UP000733744"/>
    </source>
</evidence>
<gene>
    <name evidence="2" type="ORF">EKO24_017745</name>
</gene>
<dbReference type="RefSeq" id="WP_127027732.1">
    <property type="nucleotide sequence ID" value="NZ_RYFG02000114.1"/>
</dbReference>
<keyword evidence="1" id="KW-0472">Membrane</keyword>
<name>A0ABY3C6M6_9GAMM</name>
<sequence length="76" mass="8174">MNTIENASDYAQEAGERIAGATSQAAKALGEKGEQLLSAEQKMMKQCCNYVSYHPVASVAMAIAAGFLLSHLLRER</sequence>
<organism evidence="2 3">
    <name type="scientific">Candidatus Methylobacter oryzae</name>
    <dbReference type="NCBI Taxonomy" id="2497749"/>
    <lineage>
        <taxon>Bacteria</taxon>
        <taxon>Pseudomonadati</taxon>
        <taxon>Pseudomonadota</taxon>
        <taxon>Gammaproteobacteria</taxon>
        <taxon>Methylococcales</taxon>
        <taxon>Methylococcaceae</taxon>
        <taxon>Methylobacter</taxon>
    </lineage>
</organism>
<comment type="caution">
    <text evidence="2">The sequence shown here is derived from an EMBL/GenBank/DDBJ whole genome shotgun (WGS) entry which is preliminary data.</text>
</comment>
<protein>
    <submittedName>
        <fullName evidence="2">DUF883 domain-containing protein</fullName>
    </submittedName>
</protein>
<accession>A0ABY3C6M6</accession>
<evidence type="ECO:0000256" key="1">
    <source>
        <dbReference type="SAM" id="Phobius"/>
    </source>
</evidence>
<evidence type="ECO:0000313" key="2">
    <source>
        <dbReference type="EMBL" id="TRW91254.1"/>
    </source>
</evidence>
<dbReference type="Proteomes" id="UP000733744">
    <property type="component" value="Unassembled WGS sequence"/>
</dbReference>
<dbReference type="EMBL" id="RYFG02000114">
    <property type="protein sequence ID" value="TRW91254.1"/>
    <property type="molecule type" value="Genomic_DNA"/>
</dbReference>
<keyword evidence="3" id="KW-1185">Reference proteome</keyword>